<reference evidence="1 2" key="1">
    <citation type="submission" date="2018-12" db="EMBL/GenBank/DDBJ databases">
        <title>Mesorhizobium carbonis sp. nov., isolated from coal mine water.</title>
        <authorList>
            <person name="Xin W."/>
            <person name="Xu Z."/>
            <person name="Xiang F."/>
            <person name="Zhang J."/>
            <person name="Xi L."/>
            <person name="Liu J."/>
        </authorList>
    </citation>
    <scope>NUCLEOTIDE SEQUENCE [LARGE SCALE GENOMIC DNA]</scope>
    <source>
        <strain evidence="1 2">B2.3</strain>
    </source>
</reference>
<proteinExistence type="predicted"/>
<sequence length="272" mass="30407">MRMDVKAGHKATVWENRSVRSGEIIVDDHFRARQGELSRAHVRVLASALTGSGTLDPLRVWKDPSRTDGALVLLDGAHRLGAYKAAKWNGDIPVRLALCDRRTALLIAAGANSKDKLSLHYSEKADMAWRLVREDEARYSKAEIAAATTVSRRTVANMRSRLRQMKEEGREPTGSWRRDRLDLATDWTPEGELEGAARDRAVLAGAKAILEAVGRTARHDERLVADMLEAAFGRHLRDMADYLYGDVDEWAGYEVRTHAGHMTDSDDEDTDF</sequence>
<dbReference type="EMBL" id="RWKW01000015">
    <property type="protein sequence ID" value="RST87517.1"/>
    <property type="molecule type" value="Genomic_DNA"/>
</dbReference>
<comment type="caution">
    <text evidence="1">The sequence shown here is derived from an EMBL/GenBank/DDBJ whole genome shotgun (WGS) entry which is preliminary data.</text>
</comment>
<accession>A0A429Z1F5</accession>
<evidence type="ECO:0000313" key="1">
    <source>
        <dbReference type="EMBL" id="RST87517.1"/>
    </source>
</evidence>
<dbReference type="SUPFAM" id="SSF110849">
    <property type="entry name" value="ParB/Sulfiredoxin"/>
    <property type="match status" value="1"/>
</dbReference>
<dbReference type="InterPro" id="IPR036086">
    <property type="entry name" value="ParB/Sulfiredoxin_sf"/>
</dbReference>
<evidence type="ECO:0000313" key="2">
    <source>
        <dbReference type="Proteomes" id="UP000278398"/>
    </source>
</evidence>
<name>A0A429Z1F5_9HYPH</name>
<dbReference type="AlphaFoldDB" id="A0A429Z1F5"/>
<keyword evidence="2" id="KW-1185">Reference proteome</keyword>
<protein>
    <submittedName>
        <fullName evidence="1">Uncharacterized protein</fullName>
    </submittedName>
</protein>
<dbReference type="Proteomes" id="UP000278398">
    <property type="component" value="Unassembled WGS sequence"/>
</dbReference>
<dbReference type="RefSeq" id="WP_126698299.1">
    <property type="nucleotide sequence ID" value="NZ_RWKW01000015.1"/>
</dbReference>
<gene>
    <name evidence="1" type="ORF">EJC49_04650</name>
</gene>
<dbReference type="OrthoDB" id="7353482at2"/>
<organism evidence="1 2">
    <name type="scientific">Aquibium carbonis</name>
    <dbReference type="NCBI Taxonomy" id="2495581"/>
    <lineage>
        <taxon>Bacteria</taxon>
        <taxon>Pseudomonadati</taxon>
        <taxon>Pseudomonadota</taxon>
        <taxon>Alphaproteobacteria</taxon>
        <taxon>Hyphomicrobiales</taxon>
        <taxon>Phyllobacteriaceae</taxon>
        <taxon>Aquibium</taxon>
    </lineage>
</organism>